<evidence type="ECO:0000313" key="2">
    <source>
        <dbReference type="EMBL" id="KAL3835640.1"/>
    </source>
</evidence>
<evidence type="ECO:0000313" key="3">
    <source>
        <dbReference type="Proteomes" id="UP001634393"/>
    </source>
</evidence>
<dbReference type="InterPro" id="IPR050796">
    <property type="entry name" value="SCF_F-box_component"/>
</dbReference>
<feature type="domain" description="F-box" evidence="1">
    <location>
        <begin position="18"/>
        <end position="51"/>
    </location>
</feature>
<dbReference type="Proteomes" id="UP001634393">
    <property type="component" value="Unassembled WGS sequence"/>
</dbReference>
<accession>A0ABD3TF57</accession>
<dbReference type="AlphaFoldDB" id="A0ABD3TF57"/>
<sequence>MKSKIDAAAEKVEGNNMLLTFILIRLPPKSVFRFRCVSKRWNNIITMTYFLRSYSNANISRNKDGLINSGDQRLLAFIQLTREHLDDRRRRLNCNSGVAELISTLRVPRELETDYFFNSSNGLILCGSYSSKYTCLHVWNPLTQKRISLPRPEIPNHLHNIMSIGLPTGTWVMSTVVSTGHFVLATTAARLIMLPLPYELTTCDSSFSRTSKHDDVLWFCNIDQSDQHMQFWMLPNNHKDGLKNNIERKKSLLRRFFKLSDFVRKQKPESSDLFFWLEALIPCNPIVVVLRRGDKVFLYNLETKSIESVLYPRGSAQSRWHPYMETLLS</sequence>
<protein>
    <recommendedName>
        <fullName evidence="1">F-box domain-containing protein</fullName>
    </recommendedName>
</protein>
<dbReference type="SUPFAM" id="SSF81383">
    <property type="entry name" value="F-box domain"/>
    <property type="match status" value="1"/>
</dbReference>
<comment type="caution">
    <text evidence="2">The sequence shown here is derived from an EMBL/GenBank/DDBJ whole genome shotgun (WGS) entry which is preliminary data.</text>
</comment>
<dbReference type="Pfam" id="PF00646">
    <property type="entry name" value="F-box"/>
    <property type="match status" value="1"/>
</dbReference>
<reference evidence="2 3" key="1">
    <citation type="submission" date="2024-12" db="EMBL/GenBank/DDBJ databases">
        <title>The unique morphological basis and parallel evolutionary history of personate flowers in Penstemon.</title>
        <authorList>
            <person name="Depatie T.H."/>
            <person name="Wessinger C.A."/>
        </authorList>
    </citation>
    <scope>NUCLEOTIDE SEQUENCE [LARGE SCALE GENOMIC DNA]</scope>
    <source>
        <strain evidence="2">WTNN_2</strain>
        <tissue evidence="2">Leaf</tissue>
    </source>
</reference>
<dbReference type="InterPro" id="IPR001810">
    <property type="entry name" value="F-box_dom"/>
</dbReference>
<dbReference type="PANTHER" id="PTHR31672">
    <property type="entry name" value="BNACNNG10540D PROTEIN"/>
    <property type="match status" value="1"/>
</dbReference>
<evidence type="ECO:0000259" key="1">
    <source>
        <dbReference type="Pfam" id="PF00646"/>
    </source>
</evidence>
<name>A0ABD3TF57_9LAMI</name>
<dbReference type="EMBL" id="JBJXBP010000004">
    <property type="protein sequence ID" value="KAL3835640.1"/>
    <property type="molecule type" value="Genomic_DNA"/>
</dbReference>
<gene>
    <name evidence="2" type="ORF">ACJIZ3_010376</name>
</gene>
<proteinExistence type="predicted"/>
<organism evidence="2 3">
    <name type="scientific">Penstemon smallii</name>
    <dbReference type="NCBI Taxonomy" id="265156"/>
    <lineage>
        <taxon>Eukaryota</taxon>
        <taxon>Viridiplantae</taxon>
        <taxon>Streptophyta</taxon>
        <taxon>Embryophyta</taxon>
        <taxon>Tracheophyta</taxon>
        <taxon>Spermatophyta</taxon>
        <taxon>Magnoliopsida</taxon>
        <taxon>eudicotyledons</taxon>
        <taxon>Gunneridae</taxon>
        <taxon>Pentapetalae</taxon>
        <taxon>asterids</taxon>
        <taxon>lamiids</taxon>
        <taxon>Lamiales</taxon>
        <taxon>Plantaginaceae</taxon>
        <taxon>Cheloneae</taxon>
        <taxon>Penstemon</taxon>
    </lineage>
</organism>
<dbReference type="PANTHER" id="PTHR31672:SF9">
    <property type="entry name" value="F-BOX DOMAIN-CONTAINING PROTEIN"/>
    <property type="match status" value="1"/>
</dbReference>
<dbReference type="InterPro" id="IPR036047">
    <property type="entry name" value="F-box-like_dom_sf"/>
</dbReference>
<keyword evidence="3" id="KW-1185">Reference proteome</keyword>